<gene>
    <name evidence="2" type="ORF">EDD33_0478</name>
</gene>
<keyword evidence="1" id="KW-1133">Transmembrane helix</keyword>
<keyword evidence="1" id="KW-0472">Membrane</keyword>
<evidence type="ECO:0000313" key="2">
    <source>
        <dbReference type="EMBL" id="ROR89649.1"/>
    </source>
</evidence>
<dbReference type="EMBL" id="RKHO01000001">
    <property type="protein sequence ID" value="ROR89649.1"/>
    <property type="molecule type" value="Genomic_DNA"/>
</dbReference>
<dbReference type="PANTHER" id="PTHR40078:SF1">
    <property type="entry name" value="INTEGRAL MEMBRANE PROTEIN"/>
    <property type="match status" value="1"/>
</dbReference>
<feature type="transmembrane region" description="Helical" evidence="1">
    <location>
        <begin position="160"/>
        <end position="184"/>
    </location>
</feature>
<feature type="transmembrane region" description="Helical" evidence="1">
    <location>
        <begin position="46"/>
        <end position="66"/>
    </location>
</feature>
<comment type="caution">
    <text evidence="2">The sequence shown here is derived from an EMBL/GenBank/DDBJ whole genome shotgun (WGS) entry which is preliminary data.</text>
</comment>
<feature type="transmembrane region" description="Helical" evidence="1">
    <location>
        <begin position="103"/>
        <end position="126"/>
    </location>
</feature>
<accession>A0A3N2CQ80</accession>
<name>A0A3N2CQ80_9ACTN</name>
<keyword evidence="1" id="KW-0812">Transmembrane</keyword>
<reference evidence="2 3" key="1">
    <citation type="submission" date="2018-11" db="EMBL/GenBank/DDBJ databases">
        <title>Sequencing the genomes of 1000 actinobacteria strains.</title>
        <authorList>
            <person name="Klenk H.-P."/>
        </authorList>
    </citation>
    <scope>NUCLEOTIDE SEQUENCE [LARGE SCALE GENOMIC DNA]</scope>
    <source>
        <strain evidence="2 3">DSM 12652</strain>
    </source>
</reference>
<dbReference type="PANTHER" id="PTHR40078">
    <property type="entry name" value="INTEGRAL MEMBRANE PROTEIN-RELATED"/>
    <property type="match status" value="1"/>
</dbReference>
<evidence type="ECO:0000256" key="1">
    <source>
        <dbReference type="SAM" id="Phobius"/>
    </source>
</evidence>
<organism evidence="2 3">
    <name type="scientific">Nocardioides aurantiacus</name>
    <dbReference type="NCBI Taxonomy" id="86796"/>
    <lineage>
        <taxon>Bacteria</taxon>
        <taxon>Bacillati</taxon>
        <taxon>Actinomycetota</taxon>
        <taxon>Actinomycetes</taxon>
        <taxon>Propionibacteriales</taxon>
        <taxon>Nocardioidaceae</taxon>
        <taxon>Nocardioides</taxon>
    </lineage>
</organism>
<dbReference type="AlphaFoldDB" id="A0A3N2CQ80"/>
<protein>
    <submittedName>
        <fullName evidence="2">Putative membrane protein YczE</fullName>
    </submittedName>
</protein>
<dbReference type="Pfam" id="PF19700">
    <property type="entry name" value="DUF6198"/>
    <property type="match status" value="1"/>
</dbReference>
<keyword evidence="3" id="KW-1185">Reference proteome</keyword>
<sequence length="207" mass="20715">MLARVTLSRRLLLLTTGCVVLGVGVALLLAADLGSDGFSTLVNGLARASGLPFVVANLVVSVDFLLLAAGRRLLPGVGTVVQVVVVGLVVSVLLPVVVTPSSYAGRGLLLVAALPVLALGIAAYLAGHLGAGPIESAALAWDPPVPFRWSYGAAQGASALVGWLLGGTVGVGTVAVVLLLGPLVDLAGRALRLDVHQPRAGDDVVTG</sequence>
<dbReference type="Proteomes" id="UP000281738">
    <property type="component" value="Unassembled WGS sequence"/>
</dbReference>
<proteinExistence type="predicted"/>
<dbReference type="InterPro" id="IPR038750">
    <property type="entry name" value="YczE/YyaS-like"/>
</dbReference>
<evidence type="ECO:0000313" key="3">
    <source>
        <dbReference type="Proteomes" id="UP000281738"/>
    </source>
</evidence>
<feature type="transmembrane region" description="Helical" evidence="1">
    <location>
        <begin position="73"/>
        <end position="97"/>
    </location>
</feature>